<evidence type="ECO:0000256" key="2">
    <source>
        <dbReference type="ARBA" id="ARBA00023015"/>
    </source>
</evidence>
<keyword evidence="2" id="KW-0805">Transcription regulation</keyword>
<evidence type="ECO:0000256" key="1">
    <source>
        <dbReference type="ARBA" id="ARBA00022491"/>
    </source>
</evidence>
<keyword evidence="3" id="KW-0238">DNA-binding</keyword>
<dbReference type="PANTHER" id="PTHR43537">
    <property type="entry name" value="TRANSCRIPTIONAL REGULATOR, GNTR FAMILY"/>
    <property type="match status" value="1"/>
</dbReference>
<evidence type="ECO:0000256" key="4">
    <source>
        <dbReference type="ARBA" id="ARBA00023163"/>
    </source>
</evidence>
<name>A0A1J5R1T9_9ZZZZ</name>
<protein>
    <submittedName>
        <fullName evidence="6">Putative L-lactate dehydrogenase operon regulatory protein</fullName>
    </submittedName>
</protein>
<dbReference type="InterPro" id="IPR011711">
    <property type="entry name" value="GntR_C"/>
</dbReference>
<evidence type="ECO:0000259" key="5">
    <source>
        <dbReference type="SMART" id="SM00895"/>
    </source>
</evidence>
<dbReference type="InterPro" id="IPR008920">
    <property type="entry name" value="TF_FadR/GntR_C"/>
</dbReference>
<dbReference type="Gene3D" id="1.20.120.530">
    <property type="entry name" value="GntR ligand-binding domain-like"/>
    <property type="match status" value="1"/>
</dbReference>
<organism evidence="6">
    <name type="scientific">mine drainage metagenome</name>
    <dbReference type="NCBI Taxonomy" id="410659"/>
    <lineage>
        <taxon>unclassified sequences</taxon>
        <taxon>metagenomes</taxon>
        <taxon>ecological metagenomes</taxon>
    </lineage>
</organism>
<gene>
    <name evidence="6" type="primary">lldR_2</name>
    <name evidence="6" type="ORF">GALL_286620</name>
</gene>
<dbReference type="GO" id="GO:0003677">
    <property type="term" value="F:DNA binding"/>
    <property type="evidence" value="ECO:0007669"/>
    <property type="project" value="UniProtKB-KW"/>
</dbReference>
<dbReference type="EMBL" id="MLJW01000330">
    <property type="protein sequence ID" value="OIQ89442.1"/>
    <property type="molecule type" value="Genomic_DNA"/>
</dbReference>
<dbReference type="AlphaFoldDB" id="A0A1J5R1T9"/>
<reference evidence="6" key="1">
    <citation type="submission" date="2016-10" db="EMBL/GenBank/DDBJ databases">
        <title>Sequence of Gallionella enrichment culture.</title>
        <authorList>
            <person name="Poehlein A."/>
            <person name="Muehling M."/>
            <person name="Daniel R."/>
        </authorList>
    </citation>
    <scope>NUCLEOTIDE SEQUENCE</scope>
</reference>
<accession>A0A1J5R1T9</accession>
<dbReference type="PANTHER" id="PTHR43537:SF34">
    <property type="entry name" value="PYRUVATE DEHYDROGENASE COMPLEX REPRESSOR"/>
    <property type="match status" value="1"/>
</dbReference>
<keyword evidence="4" id="KW-0804">Transcription</keyword>
<evidence type="ECO:0000256" key="3">
    <source>
        <dbReference type="ARBA" id="ARBA00023125"/>
    </source>
</evidence>
<proteinExistence type="predicted"/>
<keyword evidence="1" id="KW-0678">Repressor</keyword>
<dbReference type="Pfam" id="PF07729">
    <property type="entry name" value="FCD"/>
    <property type="match status" value="1"/>
</dbReference>
<dbReference type="SUPFAM" id="SSF48008">
    <property type="entry name" value="GntR ligand-binding domain-like"/>
    <property type="match status" value="1"/>
</dbReference>
<comment type="caution">
    <text evidence="6">The sequence shown here is derived from an EMBL/GenBank/DDBJ whole genome shotgun (WGS) entry which is preliminary data.</text>
</comment>
<dbReference type="SMART" id="SM00895">
    <property type="entry name" value="FCD"/>
    <property type="match status" value="1"/>
</dbReference>
<evidence type="ECO:0000313" key="6">
    <source>
        <dbReference type="EMBL" id="OIQ89442.1"/>
    </source>
</evidence>
<feature type="domain" description="GntR C-terminal" evidence="5">
    <location>
        <begin position="28"/>
        <end position="156"/>
    </location>
</feature>
<sequence>MTDDIETRAAGVELLARLLNSHPETAFDYLEFRGLLGGEAAAAAALRASEAELAHLGACLTALEEAHGLDDPAQEAQADARFHLAIYEAAHNAVMTHVMGGLLDMLQAGVFYDRADLYLRRGVRDSFLRQHQALYAAIAARNPEAARLTAKAHIAATAEALREAQMADHRRAVSERRAEGAGLTMARERAK</sequence>